<dbReference type="InterPro" id="IPR012340">
    <property type="entry name" value="NA-bd_OB-fold"/>
</dbReference>
<feature type="domain" description="Elongation factor P C-terminal" evidence="1">
    <location>
        <begin position="1"/>
        <end position="34"/>
    </location>
</feature>
<reference evidence="2" key="1">
    <citation type="journal article" date="2024" name="Gigascience">
        <title>Chromosome-level genome of the poultry shaft louse Menopon gallinae provides insight into the host-switching and adaptive evolution of parasitic lice.</title>
        <authorList>
            <person name="Xu Y."/>
            <person name="Ma L."/>
            <person name="Liu S."/>
            <person name="Liang Y."/>
            <person name="Liu Q."/>
            <person name="He Z."/>
            <person name="Tian L."/>
            <person name="Duan Y."/>
            <person name="Cai W."/>
            <person name="Li H."/>
            <person name="Song F."/>
        </authorList>
    </citation>
    <scope>NUCLEOTIDE SEQUENCE</scope>
    <source>
        <strain evidence="2">Cailab_2023a</strain>
    </source>
</reference>
<evidence type="ECO:0000259" key="1">
    <source>
        <dbReference type="SMART" id="SM00841"/>
    </source>
</evidence>
<dbReference type="Gene3D" id="2.40.50.140">
    <property type="entry name" value="Nucleic acid-binding proteins"/>
    <property type="match status" value="1"/>
</dbReference>
<dbReference type="AlphaFoldDB" id="A0AAW2H6T9"/>
<dbReference type="EMBL" id="JARGDH010000035">
    <property type="protein sequence ID" value="KAL0264019.1"/>
    <property type="molecule type" value="Genomic_DNA"/>
</dbReference>
<dbReference type="GO" id="GO:0043043">
    <property type="term" value="P:peptide biosynthetic process"/>
    <property type="evidence" value="ECO:0007669"/>
    <property type="project" value="InterPro"/>
</dbReference>
<accession>A0AAW2H6T9</accession>
<protein>
    <recommendedName>
        <fullName evidence="1">Elongation factor P C-terminal domain-containing protein</fullName>
    </recommendedName>
</protein>
<name>A0AAW2H6T9_9NEOP</name>
<dbReference type="SMART" id="SM00841">
    <property type="entry name" value="Elong-fact-P_C"/>
    <property type="match status" value="1"/>
</dbReference>
<proteinExistence type="predicted"/>
<comment type="caution">
    <text evidence="2">The sequence shown here is derived from an EMBL/GenBank/DDBJ whole genome shotgun (WGS) entry which is preliminary data.</text>
</comment>
<dbReference type="GO" id="GO:0005737">
    <property type="term" value="C:cytoplasm"/>
    <property type="evidence" value="ECO:0007669"/>
    <property type="project" value="InterPro"/>
</dbReference>
<organism evidence="2">
    <name type="scientific">Menopon gallinae</name>
    <name type="common">poultry shaft louse</name>
    <dbReference type="NCBI Taxonomy" id="328185"/>
    <lineage>
        <taxon>Eukaryota</taxon>
        <taxon>Metazoa</taxon>
        <taxon>Ecdysozoa</taxon>
        <taxon>Arthropoda</taxon>
        <taxon>Hexapoda</taxon>
        <taxon>Insecta</taxon>
        <taxon>Pterygota</taxon>
        <taxon>Neoptera</taxon>
        <taxon>Paraneoptera</taxon>
        <taxon>Psocodea</taxon>
        <taxon>Troctomorpha</taxon>
        <taxon>Phthiraptera</taxon>
        <taxon>Amblycera</taxon>
        <taxon>Menoponidae</taxon>
        <taxon>Menopon</taxon>
    </lineage>
</organism>
<dbReference type="Pfam" id="PF09285">
    <property type="entry name" value="Elong-fact-P_C"/>
    <property type="match status" value="1"/>
</dbReference>
<dbReference type="InterPro" id="IPR015365">
    <property type="entry name" value="Elong-fact-P_C"/>
</dbReference>
<gene>
    <name evidence="2" type="ORF">PYX00_011019</name>
</gene>
<evidence type="ECO:0000313" key="2">
    <source>
        <dbReference type="EMBL" id="KAL0264019.1"/>
    </source>
</evidence>
<sequence length="390" mass="44354">MDLYVIESEVAVKGDTATNVTKQVTLETGLKIQRHEQGYFSAQLKGLSLAQAQEQTNFSLASFPWFSTNHFVFSLSKKAETTLAFLKKTPPAFSFWDGTKQQSARLSYLGRDQDYSLWQAKTKVPMRLCLGANYLINSNSAQASFLMCSSFADFKNKRQSLASFLLASRNLSSFLNLRLKIASLRCPSFYQHYLPDQGIVCLGDDLFMQQESYERIKRKIIALAKKFGGIKEEELIKQCAEDSVLVKLFLKHLCQSAILDRQEGYYWYKEEVGERLSPLARCLLKKLEQRAWQGLSLANLTSEGEKETLKALKRVGLIAGCEEENFYFSWQALNSFHKALKAKQAGLESDISVIKKDLAISRKVAKCFCEALKNEGLIKRENNIWSWLDS</sequence>